<feature type="non-terminal residue" evidence="1">
    <location>
        <position position="1"/>
    </location>
</feature>
<dbReference type="GO" id="GO:0005886">
    <property type="term" value="C:plasma membrane"/>
    <property type="evidence" value="ECO:0007669"/>
    <property type="project" value="InterPro"/>
</dbReference>
<name>A0A164IHV9_9CRUS</name>
<reference evidence="1 2" key="1">
    <citation type="submission" date="2016-03" db="EMBL/GenBank/DDBJ databases">
        <title>EvidentialGene: Evidence-directed Construction of Genes on Genomes.</title>
        <authorList>
            <person name="Gilbert D.G."/>
            <person name="Choi J.-H."/>
            <person name="Mockaitis K."/>
            <person name="Colbourne J."/>
            <person name="Pfrender M."/>
        </authorList>
    </citation>
    <scope>NUCLEOTIDE SEQUENCE [LARGE SCALE GENOMIC DNA]</scope>
    <source>
        <strain evidence="1 2">Xinb3</strain>
        <tissue evidence="1">Complete organism</tissue>
    </source>
</reference>
<dbReference type="AlphaFoldDB" id="A0A164IHV9"/>
<dbReference type="EMBL" id="LRGB01007213">
    <property type="protein sequence ID" value="KZS01276.1"/>
    <property type="molecule type" value="Genomic_DNA"/>
</dbReference>
<sequence length="129" mass="14174">EQLRHYPDTDEIEIDIVQLIATGEDGRVTHATARRAVALGNGTQVRLEGGAKVVSTGAEGDVVQIEGDRLIAYLKERRMVADKPVRVRQGQSEFQADALDFDQTQGQLLLHGRVQARLQPNLAPAPRKP</sequence>
<dbReference type="GO" id="GO:0015221">
    <property type="term" value="F:lipopolysaccharide transmembrane transporter activity"/>
    <property type="evidence" value="ECO:0007669"/>
    <property type="project" value="InterPro"/>
</dbReference>
<dbReference type="Pfam" id="PF06835">
    <property type="entry name" value="LptC"/>
    <property type="match status" value="1"/>
</dbReference>
<proteinExistence type="predicted"/>
<evidence type="ECO:0008006" key="3">
    <source>
        <dbReference type="Google" id="ProtNLM"/>
    </source>
</evidence>
<evidence type="ECO:0000313" key="2">
    <source>
        <dbReference type="Proteomes" id="UP000076858"/>
    </source>
</evidence>
<dbReference type="InterPro" id="IPR026265">
    <property type="entry name" value="LptC"/>
</dbReference>
<protein>
    <recommendedName>
        <fullName evidence="3">LPS export ABC transporter periplasmic protein LptC</fullName>
    </recommendedName>
</protein>
<gene>
    <name evidence="1" type="ORF">APZ42_002116</name>
</gene>
<dbReference type="InterPro" id="IPR010664">
    <property type="entry name" value="LipoPS_assembly_LptC-rel"/>
</dbReference>
<dbReference type="Gene3D" id="2.60.450.10">
    <property type="entry name" value="Lipopolysaccharide (LPS) transport protein A like domain"/>
    <property type="match status" value="1"/>
</dbReference>
<dbReference type="NCBIfam" id="TIGR04409">
    <property type="entry name" value="LptC_YrbK"/>
    <property type="match status" value="1"/>
</dbReference>
<dbReference type="Proteomes" id="UP000076858">
    <property type="component" value="Unassembled WGS sequence"/>
</dbReference>
<accession>A0A164IHV9</accession>
<comment type="caution">
    <text evidence="1">The sequence shown here is derived from an EMBL/GenBank/DDBJ whole genome shotgun (WGS) entry which is preliminary data.</text>
</comment>
<organism evidence="1 2">
    <name type="scientific">Daphnia magna</name>
    <dbReference type="NCBI Taxonomy" id="35525"/>
    <lineage>
        <taxon>Eukaryota</taxon>
        <taxon>Metazoa</taxon>
        <taxon>Ecdysozoa</taxon>
        <taxon>Arthropoda</taxon>
        <taxon>Crustacea</taxon>
        <taxon>Branchiopoda</taxon>
        <taxon>Diplostraca</taxon>
        <taxon>Cladocera</taxon>
        <taxon>Anomopoda</taxon>
        <taxon>Daphniidae</taxon>
        <taxon>Daphnia</taxon>
    </lineage>
</organism>
<keyword evidence="2" id="KW-1185">Reference proteome</keyword>
<evidence type="ECO:0000313" key="1">
    <source>
        <dbReference type="EMBL" id="KZS01276.1"/>
    </source>
</evidence>